<sequence>MPDDHRNRLAARVRRLRHILTGPVGVWLLSALACLALWKLASVFVPLIMKYVFFGGIR</sequence>
<keyword evidence="1" id="KW-0472">Membrane</keyword>
<protein>
    <submittedName>
        <fullName evidence="2">Uncharacterized protein</fullName>
    </submittedName>
</protein>
<reference evidence="2 3" key="1">
    <citation type="submission" date="2021-01" db="EMBL/GenBank/DDBJ databases">
        <title>Streptomyces acididurans sp. nov., isolated from a peat swamp forest soil.</title>
        <authorList>
            <person name="Chantavorakit T."/>
            <person name="Duangmal K."/>
        </authorList>
    </citation>
    <scope>NUCLEOTIDE SEQUENCE [LARGE SCALE GENOMIC DNA]</scope>
    <source>
        <strain evidence="2 3">KK5PA1</strain>
    </source>
</reference>
<accession>A0ABS2U050</accession>
<keyword evidence="3" id="KW-1185">Reference proteome</keyword>
<evidence type="ECO:0000313" key="3">
    <source>
        <dbReference type="Proteomes" id="UP000749040"/>
    </source>
</evidence>
<organism evidence="2 3">
    <name type="scientific">Actinacidiphila acididurans</name>
    <dbReference type="NCBI Taxonomy" id="2784346"/>
    <lineage>
        <taxon>Bacteria</taxon>
        <taxon>Bacillati</taxon>
        <taxon>Actinomycetota</taxon>
        <taxon>Actinomycetes</taxon>
        <taxon>Kitasatosporales</taxon>
        <taxon>Streptomycetaceae</taxon>
        <taxon>Actinacidiphila</taxon>
    </lineage>
</organism>
<keyword evidence="1" id="KW-1133">Transmembrane helix</keyword>
<dbReference type="EMBL" id="JADKYB010000021">
    <property type="protein sequence ID" value="MBM9508978.1"/>
    <property type="molecule type" value="Genomic_DNA"/>
</dbReference>
<feature type="transmembrane region" description="Helical" evidence="1">
    <location>
        <begin position="20"/>
        <end position="41"/>
    </location>
</feature>
<comment type="caution">
    <text evidence="2">The sequence shown here is derived from an EMBL/GenBank/DDBJ whole genome shotgun (WGS) entry which is preliminary data.</text>
</comment>
<evidence type="ECO:0000256" key="1">
    <source>
        <dbReference type="SAM" id="Phobius"/>
    </source>
</evidence>
<proteinExistence type="predicted"/>
<evidence type="ECO:0000313" key="2">
    <source>
        <dbReference type="EMBL" id="MBM9508978.1"/>
    </source>
</evidence>
<gene>
    <name evidence="2" type="ORF">ITX44_31425</name>
</gene>
<name>A0ABS2U050_9ACTN</name>
<dbReference type="Proteomes" id="UP000749040">
    <property type="component" value="Unassembled WGS sequence"/>
</dbReference>
<keyword evidence="1" id="KW-0812">Transmembrane</keyword>
<dbReference type="PROSITE" id="PS51257">
    <property type="entry name" value="PROKAR_LIPOPROTEIN"/>
    <property type="match status" value="1"/>
</dbReference>
<dbReference type="RefSeq" id="WP_205361521.1">
    <property type="nucleotide sequence ID" value="NZ_JADKYB010000021.1"/>
</dbReference>